<name>X1TQM7_9ZZZZ</name>
<reference evidence="1" key="1">
    <citation type="journal article" date="2014" name="Front. Microbiol.">
        <title>High frequency of phylogenetically diverse reductive dehalogenase-homologous genes in deep subseafloor sedimentary metagenomes.</title>
        <authorList>
            <person name="Kawai M."/>
            <person name="Futagami T."/>
            <person name="Toyoda A."/>
            <person name="Takaki Y."/>
            <person name="Nishi S."/>
            <person name="Hori S."/>
            <person name="Arai W."/>
            <person name="Tsubouchi T."/>
            <person name="Morono Y."/>
            <person name="Uchiyama I."/>
            <person name="Ito T."/>
            <person name="Fujiyama A."/>
            <person name="Inagaki F."/>
            <person name="Takami H."/>
        </authorList>
    </citation>
    <scope>NUCLEOTIDE SEQUENCE</scope>
    <source>
        <strain evidence="1">Expedition CK06-06</strain>
    </source>
</reference>
<dbReference type="EMBL" id="BARW01029262">
    <property type="protein sequence ID" value="GAJ07544.1"/>
    <property type="molecule type" value="Genomic_DNA"/>
</dbReference>
<comment type="caution">
    <text evidence="1">The sequence shown here is derived from an EMBL/GenBank/DDBJ whole genome shotgun (WGS) entry which is preliminary data.</text>
</comment>
<organism evidence="1">
    <name type="scientific">marine sediment metagenome</name>
    <dbReference type="NCBI Taxonomy" id="412755"/>
    <lineage>
        <taxon>unclassified sequences</taxon>
        <taxon>metagenomes</taxon>
        <taxon>ecological metagenomes</taxon>
    </lineage>
</organism>
<dbReference type="AlphaFoldDB" id="X1TQM7"/>
<sequence>MLDAEALVPTLRETAHPLQRLQQLTGFLADFLSVHFHA</sequence>
<gene>
    <name evidence="1" type="ORF">S12H4_47063</name>
</gene>
<protein>
    <submittedName>
        <fullName evidence="1">Uncharacterized protein</fullName>
    </submittedName>
</protein>
<accession>X1TQM7</accession>
<feature type="non-terminal residue" evidence="1">
    <location>
        <position position="38"/>
    </location>
</feature>
<evidence type="ECO:0000313" key="1">
    <source>
        <dbReference type="EMBL" id="GAJ07544.1"/>
    </source>
</evidence>
<proteinExistence type="predicted"/>